<evidence type="ECO:0000256" key="2">
    <source>
        <dbReference type="ARBA" id="ARBA00022801"/>
    </source>
</evidence>
<dbReference type="Pfam" id="PF01804">
    <property type="entry name" value="Penicil_amidase"/>
    <property type="match status" value="1"/>
</dbReference>
<proteinExistence type="inferred from homology"/>
<keyword evidence="5" id="KW-0106">Calcium</keyword>
<dbReference type="PANTHER" id="PTHR34218:SF4">
    <property type="entry name" value="ACYL-HOMOSERINE LACTONE ACYLASE QUIP"/>
    <property type="match status" value="1"/>
</dbReference>
<dbReference type="PANTHER" id="PTHR34218">
    <property type="entry name" value="PEPTIDASE S45 PENICILLIN AMIDASE"/>
    <property type="match status" value="1"/>
</dbReference>
<feature type="active site" description="Nucleophile" evidence="4">
    <location>
        <position position="173"/>
    </location>
</feature>
<dbReference type="Proteomes" id="UP000034838">
    <property type="component" value="Unassembled WGS sequence"/>
</dbReference>
<dbReference type="InterPro" id="IPR029055">
    <property type="entry name" value="Ntn_hydrolases_N"/>
</dbReference>
<dbReference type="GO" id="GO:0017000">
    <property type="term" value="P:antibiotic biosynthetic process"/>
    <property type="evidence" value="ECO:0007669"/>
    <property type="project" value="InterPro"/>
</dbReference>
<dbReference type="Gene3D" id="1.10.1400.10">
    <property type="match status" value="1"/>
</dbReference>
<dbReference type="AlphaFoldDB" id="A0A1J4PWY6"/>
<dbReference type="GO" id="GO:0046872">
    <property type="term" value="F:metal ion binding"/>
    <property type="evidence" value="ECO:0007669"/>
    <property type="project" value="UniProtKB-KW"/>
</dbReference>
<keyword evidence="2" id="KW-0378">Hydrolase</keyword>
<feature type="binding site" evidence="5">
    <location>
        <position position="249"/>
    </location>
    <ligand>
        <name>Ca(2+)</name>
        <dbReference type="ChEBI" id="CHEBI:29108"/>
    </ligand>
</feature>
<dbReference type="GO" id="GO:0016811">
    <property type="term" value="F:hydrolase activity, acting on carbon-nitrogen (but not peptide) bonds, in linear amides"/>
    <property type="evidence" value="ECO:0007669"/>
    <property type="project" value="InterPro"/>
</dbReference>
<evidence type="ECO:0000313" key="6">
    <source>
        <dbReference type="EMBL" id="OIK24487.1"/>
    </source>
</evidence>
<dbReference type="InterPro" id="IPR043146">
    <property type="entry name" value="Penicillin_amidase_N_B-knob"/>
</dbReference>
<dbReference type="InterPro" id="IPR014395">
    <property type="entry name" value="Pen/GL7ACA/AHL_acylase"/>
</dbReference>
<dbReference type="InterPro" id="IPR023343">
    <property type="entry name" value="Penicillin_amidase_dom1"/>
</dbReference>
<keyword evidence="3" id="KW-0865">Zymogen</keyword>
<keyword evidence="5" id="KW-0479">Metal-binding</keyword>
<feature type="binding site" evidence="5">
    <location>
        <position position="246"/>
    </location>
    <ligand>
        <name>Ca(2+)</name>
        <dbReference type="ChEBI" id="CHEBI:29108"/>
    </ligand>
</feature>
<evidence type="ECO:0000256" key="5">
    <source>
        <dbReference type="PIRSR" id="PIRSR001227-2"/>
    </source>
</evidence>
<dbReference type="Gene3D" id="3.60.20.10">
    <property type="entry name" value="Glutamine Phosphoribosylpyrophosphate, subunit 1, domain 1"/>
    <property type="match status" value="1"/>
</dbReference>
<sequence>MTSETYRDTFGIPHLRAADVHGLARAQGRVTALDRAWQLEVERHRAQGTSASFLGPGELPWDVLARRARLADTARRCFAALERRDPETAHWVRSYADGVNEGLPAGARRAPEFARTALAPGRWEPWTPLAVWLSTHLLFAGFPAKLWRERAIRHLGPEAVGLFATDGPGTAGSNGWLISGARTATGHPLLAGDPHRFIEDPGVYQQIRLACPEFDVLGLAVPGVPGLPHFGHAGAVAWGITNAMADYQDLYRERLRREGSSVTALGPDGHWHPAHAHTQTLEVAGEAPVEVEVIETERGPVIAGGPGTSYGPRAADGEALTLRHPPRVTEDLGFGALLGLLRARNVADVDRALDAWCEPVNVVQAADTAGGTLHRVAGRVPLRARANLLHPVPAWRPGHDWRGWHEMPYAPVPEGVAVMANQRGPAAPLGVEFAPPHRADRIRALLDAGGRWSAGDMAAIHTDTHLASAAPLLGHLAALDGLTPAAARLRDRLLAWDRRMDADSTDAAVYAALRGAVVRLLAARPVFAPLTAPTEYPEVLRPWLALVPRVGYALEHLLRAEELYGIDRPSLVRTALEEVAAEPPAGTWSDTHRLAPWQALPDGLATPGLAGDHDCVLCTSAVPGLTDLAARGPAARWVWDLADRDASRWVVPFGADGVPGSPHHHDQLPLWLGGELAPVVTDWNRLTPDRTLEHPHEH</sequence>
<dbReference type="RefSeq" id="WP_046424627.1">
    <property type="nucleotide sequence ID" value="NZ_LBDA02000067.1"/>
</dbReference>
<comment type="cofactor">
    <cofactor evidence="5">
        <name>Ca(2+)</name>
        <dbReference type="ChEBI" id="CHEBI:29108"/>
    </cofactor>
    <text evidence="5">Binds 1 Ca(2+) ion per dimer.</text>
</comment>
<protein>
    <submittedName>
        <fullName evidence="6">Penicillin amidase</fullName>
    </submittedName>
</protein>
<dbReference type="InterPro" id="IPR043147">
    <property type="entry name" value="Penicillin_amidase_A-knob"/>
</dbReference>
<comment type="similarity">
    <text evidence="1">Belongs to the peptidase S45 family.</text>
</comment>
<dbReference type="PIRSF" id="PIRSF001227">
    <property type="entry name" value="Pen_acylase"/>
    <property type="match status" value="1"/>
</dbReference>
<reference evidence="6" key="1">
    <citation type="submission" date="2016-10" db="EMBL/GenBank/DDBJ databases">
        <title>Genome sequence of Streptomyces malaysiense MUSC 136.</title>
        <authorList>
            <person name="Lee L.-H."/>
            <person name="Ser H.-L."/>
        </authorList>
    </citation>
    <scope>NUCLEOTIDE SEQUENCE [LARGE SCALE GENOMIC DNA]</scope>
    <source>
        <strain evidence="6">MUSC 136</strain>
    </source>
</reference>
<dbReference type="Gene3D" id="1.10.439.10">
    <property type="entry name" value="Penicillin Amidohydrolase, domain 1"/>
    <property type="match status" value="1"/>
</dbReference>
<accession>A0A1J4PWY6</accession>
<dbReference type="OrthoDB" id="9759796at2"/>
<organism evidence="6 7">
    <name type="scientific">Streptomyces malaysiense</name>
    <dbReference type="NCBI Taxonomy" id="1428626"/>
    <lineage>
        <taxon>Bacteria</taxon>
        <taxon>Bacillati</taxon>
        <taxon>Actinomycetota</taxon>
        <taxon>Actinomycetes</taxon>
        <taxon>Kitasatosporales</taxon>
        <taxon>Streptomycetaceae</taxon>
        <taxon>Streptomyces</taxon>
    </lineage>
</organism>
<name>A0A1J4PWY6_9ACTN</name>
<dbReference type="Gene3D" id="2.30.120.10">
    <property type="match status" value="1"/>
</dbReference>
<gene>
    <name evidence="6" type="ORF">VT52_026840</name>
</gene>
<evidence type="ECO:0000256" key="3">
    <source>
        <dbReference type="ARBA" id="ARBA00023145"/>
    </source>
</evidence>
<evidence type="ECO:0000313" key="7">
    <source>
        <dbReference type="Proteomes" id="UP000034838"/>
    </source>
</evidence>
<dbReference type="EMBL" id="LBDA02000067">
    <property type="protein sequence ID" value="OIK24487.1"/>
    <property type="molecule type" value="Genomic_DNA"/>
</dbReference>
<comment type="caution">
    <text evidence="6">The sequence shown here is derived from an EMBL/GenBank/DDBJ whole genome shotgun (WGS) entry which is preliminary data.</text>
</comment>
<dbReference type="SUPFAM" id="SSF56235">
    <property type="entry name" value="N-terminal nucleophile aminohydrolases (Ntn hydrolases)"/>
    <property type="match status" value="1"/>
</dbReference>
<dbReference type="InterPro" id="IPR002692">
    <property type="entry name" value="S45"/>
</dbReference>
<keyword evidence="7" id="KW-1185">Reference proteome</keyword>
<evidence type="ECO:0000256" key="4">
    <source>
        <dbReference type="PIRSR" id="PIRSR001227-1"/>
    </source>
</evidence>
<evidence type="ECO:0000256" key="1">
    <source>
        <dbReference type="ARBA" id="ARBA00006586"/>
    </source>
</evidence>